<dbReference type="Proteomes" id="UP001432322">
    <property type="component" value="Unassembled WGS sequence"/>
</dbReference>
<keyword evidence="2" id="KW-0175">Coiled coil</keyword>
<dbReference type="AlphaFoldDB" id="A0AAV5WQW2"/>
<comment type="caution">
    <text evidence="3">The sequence shown here is derived from an EMBL/GenBank/DDBJ whole genome shotgun (WGS) entry which is preliminary data.</text>
</comment>
<dbReference type="PANTHER" id="PTHR13054">
    <property type="entry name" value="DIGEORGE SYNDROME CRITICAL REGION 6 DGCR6 FAMILY MEMBER"/>
    <property type="match status" value="1"/>
</dbReference>
<reference evidence="3" key="1">
    <citation type="submission" date="2023-10" db="EMBL/GenBank/DDBJ databases">
        <title>Genome assembly of Pristionchus species.</title>
        <authorList>
            <person name="Yoshida K."/>
            <person name="Sommer R.J."/>
        </authorList>
    </citation>
    <scope>NUCLEOTIDE SEQUENCE</scope>
    <source>
        <strain evidence="3">RS5133</strain>
    </source>
</reference>
<dbReference type="PANTHER" id="PTHR13054:SF2">
    <property type="entry name" value="PROTEIN DGCR6"/>
    <property type="match status" value="1"/>
</dbReference>
<dbReference type="EMBL" id="BTSY01000006">
    <property type="protein sequence ID" value="GMT33452.1"/>
    <property type="molecule type" value="Genomic_DNA"/>
</dbReference>
<dbReference type="Pfam" id="PF07324">
    <property type="entry name" value="DGCR6"/>
    <property type="match status" value="1"/>
</dbReference>
<proteinExistence type="inferred from homology"/>
<sequence length="145" mass="16949">MDVWISVPDPSERRKRITSDLDLFMDTLDESWKIRFSVGLKNALVDKLCDQQVLEVLRQLREQQHQLESEENNARTELLKSLQLDPEIDSKMCQNDSDIVAKIDKAVENQQLGLQKMDLPAFRVTQNKRELELQCKILEFVHCPL</sequence>
<evidence type="ECO:0000313" key="3">
    <source>
        <dbReference type="EMBL" id="GMT33452.1"/>
    </source>
</evidence>
<comment type="similarity">
    <text evidence="1">Belongs to the gonadal family.</text>
</comment>
<evidence type="ECO:0000256" key="2">
    <source>
        <dbReference type="SAM" id="Coils"/>
    </source>
</evidence>
<accession>A0AAV5WQW2</accession>
<protein>
    <submittedName>
        <fullName evidence="3">Uncharacterized protein</fullName>
    </submittedName>
</protein>
<organism evidence="3 4">
    <name type="scientific">Pristionchus fissidentatus</name>
    <dbReference type="NCBI Taxonomy" id="1538716"/>
    <lineage>
        <taxon>Eukaryota</taxon>
        <taxon>Metazoa</taxon>
        <taxon>Ecdysozoa</taxon>
        <taxon>Nematoda</taxon>
        <taxon>Chromadorea</taxon>
        <taxon>Rhabditida</taxon>
        <taxon>Rhabditina</taxon>
        <taxon>Diplogasteromorpha</taxon>
        <taxon>Diplogasteroidea</taxon>
        <taxon>Neodiplogasteridae</taxon>
        <taxon>Pristionchus</taxon>
    </lineage>
</organism>
<evidence type="ECO:0000256" key="1">
    <source>
        <dbReference type="ARBA" id="ARBA00005939"/>
    </source>
</evidence>
<evidence type="ECO:0000313" key="4">
    <source>
        <dbReference type="Proteomes" id="UP001432322"/>
    </source>
</evidence>
<keyword evidence="4" id="KW-1185">Reference proteome</keyword>
<feature type="non-terminal residue" evidence="3">
    <location>
        <position position="145"/>
    </location>
</feature>
<dbReference type="InterPro" id="IPR010849">
    <property type="entry name" value="Gonadal"/>
</dbReference>
<name>A0AAV5WQW2_9BILA</name>
<feature type="coiled-coil region" evidence="2">
    <location>
        <begin position="53"/>
        <end position="80"/>
    </location>
</feature>
<gene>
    <name evidence="3" type="ORF">PFISCL1PPCAC_24749</name>
</gene>